<name>A0A5D2P1J2_GOSTO</name>
<reference evidence="1 2" key="1">
    <citation type="submission" date="2019-07" db="EMBL/GenBank/DDBJ databases">
        <title>WGS assembly of Gossypium tomentosum.</title>
        <authorList>
            <person name="Chen Z.J."/>
            <person name="Sreedasyam A."/>
            <person name="Ando A."/>
            <person name="Song Q."/>
            <person name="De L."/>
            <person name="Hulse-Kemp A."/>
            <person name="Ding M."/>
            <person name="Ye W."/>
            <person name="Kirkbride R."/>
            <person name="Jenkins J."/>
            <person name="Plott C."/>
            <person name="Lovell J."/>
            <person name="Lin Y.-M."/>
            <person name="Vaughn R."/>
            <person name="Liu B."/>
            <person name="Li W."/>
            <person name="Simpson S."/>
            <person name="Scheffler B."/>
            <person name="Saski C."/>
            <person name="Grover C."/>
            <person name="Hu G."/>
            <person name="Conover J."/>
            <person name="Carlson J."/>
            <person name="Shu S."/>
            <person name="Boston L."/>
            <person name="Williams M."/>
            <person name="Peterson D."/>
            <person name="Mcgee K."/>
            <person name="Jones D."/>
            <person name="Wendel J."/>
            <person name="Stelly D."/>
            <person name="Grimwood J."/>
            <person name="Schmutz J."/>
        </authorList>
    </citation>
    <scope>NUCLEOTIDE SEQUENCE [LARGE SCALE GENOMIC DNA]</scope>
    <source>
        <strain evidence="1">7179.01</strain>
    </source>
</reference>
<evidence type="ECO:0000313" key="1">
    <source>
        <dbReference type="EMBL" id="TYI10137.1"/>
    </source>
</evidence>
<dbReference type="EMBL" id="CM017618">
    <property type="protein sequence ID" value="TYI10137.1"/>
    <property type="molecule type" value="Genomic_DNA"/>
</dbReference>
<sequence>MYIAWLSIAFLQPNPNDGLTSPFCYSAKPQMLPRLRCATTNSDQRFQIPKGWLVALRSHSNFDFSEVKGKRWPERKYGVRGACTGAVCWHTEARAWLWLQEAVRRRGGCWGCCHASRSC</sequence>
<accession>A0A5D2P1J2</accession>
<evidence type="ECO:0000313" key="2">
    <source>
        <dbReference type="Proteomes" id="UP000322667"/>
    </source>
</evidence>
<protein>
    <submittedName>
        <fullName evidence="1">Uncharacterized protein</fullName>
    </submittedName>
</protein>
<organism evidence="1 2">
    <name type="scientific">Gossypium tomentosum</name>
    <name type="common">Hawaiian cotton</name>
    <name type="synonym">Gossypium sandvicense</name>
    <dbReference type="NCBI Taxonomy" id="34277"/>
    <lineage>
        <taxon>Eukaryota</taxon>
        <taxon>Viridiplantae</taxon>
        <taxon>Streptophyta</taxon>
        <taxon>Embryophyta</taxon>
        <taxon>Tracheophyta</taxon>
        <taxon>Spermatophyta</taxon>
        <taxon>Magnoliopsida</taxon>
        <taxon>eudicotyledons</taxon>
        <taxon>Gunneridae</taxon>
        <taxon>Pentapetalae</taxon>
        <taxon>rosids</taxon>
        <taxon>malvids</taxon>
        <taxon>Malvales</taxon>
        <taxon>Malvaceae</taxon>
        <taxon>Malvoideae</taxon>
        <taxon>Gossypium</taxon>
    </lineage>
</organism>
<dbReference type="Proteomes" id="UP000322667">
    <property type="component" value="Chromosome A09"/>
</dbReference>
<dbReference type="AlphaFoldDB" id="A0A5D2P1J2"/>
<gene>
    <name evidence="1" type="ORF">ES332_A09G120900v1</name>
</gene>
<proteinExistence type="predicted"/>
<keyword evidence="2" id="KW-1185">Reference proteome</keyword>